<evidence type="ECO:0000256" key="1">
    <source>
        <dbReference type="SAM" id="MobiDB-lite"/>
    </source>
</evidence>
<proteinExistence type="predicted"/>
<protein>
    <submittedName>
        <fullName evidence="2">Uncharacterized protein</fullName>
    </submittedName>
</protein>
<feature type="region of interest" description="Disordered" evidence="1">
    <location>
        <begin position="363"/>
        <end position="394"/>
    </location>
</feature>
<gene>
    <name evidence="2" type="ORF">B0T24DRAFT_718551</name>
</gene>
<feature type="region of interest" description="Disordered" evidence="1">
    <location>
        <begin position="420"/>
        <end position="534"/>
    </location>
</feature>
<sequence length="620" mass="69396">MARRYFRPNNNYSNVIAPDPASSPPFTYGSSSTYYGSDNNDVFKMDGIAQAKSHELHKLFEGRSGEKDPVKGWYATQLQLYGIPFKKRSSKSELKDALKKAFWAANYYDACNRIEDKLFAQCANTYQEASRDAPRFVAKYFLDDRGRPYRSKTKDPLSFETIQSWTHQEELADVVNAVPGLTIHTSWSRTIVGWDTDMGRGIEAEFARLEVFFDGDKKNKIHSAQAYVDPSLFLKKHLGIDVNGVATVATSKTSAPITLIGWELSPENKALVQVIGWDCAAVDAEMARHEEVVPREKEQAYAVHWHGEEGENYNNPYHDRDLMKLNIFPAKSSNGLNASFNFGLIEGTMLLGMSRRAVELLRQEQPKHSDSSGSEISDDEDYSGQTWDREPRNGRVLSRFTGSTFFDEPGINSRQTLLEAEPEDFEPEVDPGVKSGAMSREKPKWFKLGGSTRGSTPTPANRPEPVTAGPKQKWSDKPKPPTAAGTKRGVEDISDPYGVQAARAKRQQMSDQYGQEPDESRRTLASAPAKKPVEIKARPASRRVYFQFVCSTVDGYPDVDHDNGHVGYFDYDEAGLSAKGLYYFPLWYGKDKPQSISIFKISEKPDSNAEPKNCGGTASE</sequence>
<reference evidence="2" key="1">
    <citation type="journal article" date="2023" name="Mol. Phylogenet. Evol.">
        <title>Genome-scale phylogeny and comparative genomics of the fungal order Sordariales.</title>
        <authorList>
            <person name="Hensen N."/>
            <person name="Bonometti L."/>
            <person name="Westerberg I."/>
            <person name="Brannstrom I.O."/>
            <person name="Guillou S."/>
            <person name="Cros-Aarteil S."/>
            <person name="Calhoun S."/>
            <person name="Haridas S."/>
            <person name="Kuo A."/>
            <person name="Mondo S."/>
            <person name="Pangilinan J."/>
            <person name="Riley R."/>
            <person name="LaButti K."/>
            <person name="Andreopoulos B."/>
            <person name="Lipzen A."/>
            <person name="Chen C."/>
            <person name="Yan M."/>
            <person name="Daum C."/>
            <person name="Ng V."/>
            <person name="Clum A."/>
            <person name="Steindorff A."/>
            <person name="Ohm R.A."/>
            <person name="Martin F."/>
            <person name="Silar P."/>
            <person name="Natvig D.O."/>
            <person name="Lalanne C."/>
            <person name="Gautier V."/>
            <person name="Ament-Velasquez S.L."/>
            <person name="Kruys A."/>
            <person name="Hutchinson M.I."/>
            <person name="Powell A.J."/>
            <person name="Barry K."/>
            <person name="Miller A.N."/>
            <person name="Grigoriev I.V."/>
            <person name="Debuchy R."/>
            <person name="Gladieux P."/>
            <person name="Hiltunen Thoren M."/>
            <person name="Johannesson H."/>
        </authorList>
    </citation>
    <scope>NUCLEOTIDE SEQUENCE</scope>
    <source>
        <strain evidence="2">CBS 958.72</strain>
    </source>
</reference>
<feature type="compositionally biased region" description="Acidic residues" evidence="1">
    <location>
        <begin position="420"/>
        <end position="429"/>
    </location>
</feature>
<name>A0AAE0KGK2_9PEZI</name>
<organism evidence="2 3">
    <name type="scientific">Lasiosphaeria ovina</name>
    <dbReference type="NCBI Taxonomy" id="92902"/>
    <lineage>
        <taxon>Eukaryota</taxon>
        <taxon>Fungi</taxon>
        <taxon>Dikarya</taxon>
        <taxon>Ascomycota</taxon>
        <taxon>Pezizomycotina</taxon>
        <taxon>Sordariomycetes</taxon>
        <taxon>Sordariomycetidae</taxon>
        <taxon>Sordariales</taxon>
        <taxon>Lasiosphaeriaceae</taxon>
        <taxon>Lasiosphaeria</taxon>
    </lineage>
</organism>
<reference evidence="2" key="2">
    <citation type="submission" date="2023-06" db="EMBL/GenBank/DDBJ databases">
        <authorList>
            <consortium name="Lawrence Berkeley National Laboratory"/>
            <person name="Haridas S."/>
            <person name="Hensen N."/>
            <person name="Bonometti L."/>
            <person name="Westerberg I."/>
            <person name="Brannstrom I.O."/>
            <person name="Guillou S."/>
            <person name="Cros-Aarteil S."/>
            <person name="Calhoun S."/>
            <person name="Kuo A."/>
            <person name="Mondo S."/>
            <person name="Pangilinan J."/>
            <person name="Riley R."/>
            <person name="Labutti K."/>
            <person name="Andreopoulos B."/>
            <person name="Lipzen A."/>
            <person name="Chen C."/>
            <person name="Yanf M."/>
            <person name="Daum C."/>
            <person name="Ng V."/>
            <person name="Clum A."/>
            <person name="Steindorff A."/>
            <person name="Ohm R."/>
            <person name="Martin F."/>
            <person name="Silar P."/>
            <person name="Natvig D."/>
            <person name="Lalanne C."/>
            <person name="Gautier V."/>
            <person name="Ament-Velasquez S.L."/>
            <person name="Kruys A."/>
            <person name="Hutchinson M.I."/>
            <person name="Powell A.J."/>
            <person name="Barry K."/>
            <person name="Miller A.N."/>
            <person name="Grigoriev I.V."/>
            <person name="Debuchy R."/>
            <person name="Gladieux P."/>
            <person name="Thoren M.H."/>
            <person name="Johannesson H."/>
        </authorList>
    </citation>
    <scope>NUCLEOTIDE SEQUENCE</scope>
    <source>
        <strain evidence="2">CBS 958.72</strain>
    </source>
</reference>
<dbReference type="AlphaFoldDB" id="A0AAE0KGK2"/>
<evidence type="ECO:0000313" key="3">
    <source>
        <dbReference type="Proteomes" id="UP001287356"/>
    </source>
</evidence>
<dbReference type="EMBL" id="JAULSN010000003">
    <property type="protein sequence ID" value="KAK3376116.1"/>
    <property type="molecule type" value="Genomic_DNA"/>
</dbReference>
<keyword evidence="3" id="KW-1185">Reference proteome</keyword>
<comment type="caution">
    <text evidence="2">The sequence shown here is derived from an EMBL/GenBank/DDBJ whole genome shotgun (WGS) entry which is preliminary data.</text>
</comment>
<evidence type="ECO:0000313" key="2">
    <source>
        <dbReference type="EMBL" id="KAK3376116.1"/>
    </source>
</evidence>
<accession>A0AAE0KGK2</accession>
<dbReference type="Proteomes" id="UP001287356">
    <property type="component" value="Unassembled WGS sequence"/>
</dbReference>